<dbReference type="InterPro" id="IPR056798">
    <property type="entry name" value="ADH_Fe_C"/>
</dbReference>
<evidence type="ECO:0000259" key="2">
    <source>
        <dbReference type="Pfam" id="PF00465"/>
    </source>
</evidence>
<dbReference type="GO" id="GO:0004022">
    <property type="term" value="F:alcohol dehydrogenase (NAD+) activity"/>
    <property type="evidence" value="ECO:0007669"/>
    <property type="project" value="TreeGrafter"/>
</dbReference>
<dbReference type="Pfam" id="PF00465">
    <property type="entry name" value="Fe-ADH"/>
    <property type="match status" value="1"/>
</dbReference>
<dbReference type="InterPro" id="IPR001670">
    <property type="entry name" value="ADH_Fe/GldA"/>
</dbReference>
<dbReference type="PANTHER" id="PTHR11496">
    <property type="entry name" value="ALCOHOL DEHYDROGENASE"/>
    <property type="match status" value="1"/>
</dbReference>
<dbReference type="AlphaFoldDB" id="A0A7R7VG73"/>
<dbReference type="KEGG" id="ache:ACHE_11139A"/>
<keyword evidence="5" id="KW-1185">Reference proteome</keyword>
<reference evidence="4" key="2">
    <citation type="submission" date="2021-02" db="EMBL/GenBank/DDBJ databases">
        <title>Aspergillus chevalieri M1 genome sequence.</title>
        <authorList>
            <person name="Kadooka C."/>
            <person name="Mori K."/>
            <person name="Futagami T."/>
        </authorList>
    </citation>
    <scope>NUCLEOTIDE SEQUENCE</scope>
    <source>
        <strain evidence="4">M1</strain>
    </source>
</reference>
<dbReference type="Pfam" id="PF25137">
    <property type="entry name" value="ADH_Fe_C"/>
    <property type="match status" value="1"/>
</dbReference>
<evidence type="ECO:0000313" key="4">
    <source>
        <dbReference type="EMBL" id="BCR83737.1"/>
    </source>
</evidence>
<keyword evidence="1" id="KW-0560">Oxidoreductase</keyword>
<dbReference type="InterPro" id="IPR039697">
    <property type="entry name" value="Alcohol_dehydrogenase_Fe"/>
</dbReference>
<protein>
    <recommendedName>
        <fullName evidence="6">Alcohol dehydrogenase iron-type/glycerol dehydrogenase GldA domain-containing protein</fullName>
    </recommendedName>
</protein>
<dbReference type="PANTHER" id="PTHR11496:SF107">
    <property type="entry name" value="ALCOHOL DEHYDROGENASE, PUTATIVE (AFU_ORTHOLOGUE AFUA_1G06800)-RELATED"/>
    <property type="match status" value="1"/>
</dbReference>
<evidence type="ECO:0008006" key="6">
    <source>
        <dbReference type="Google" id="ProtNLM"/>
    </source>
</evidence>
<feature type="domain" description="Alcohol dehydrogenase iron-type/glycerol dehydrogenase GldA" evidence="2">
    <location>
        <begin position="28"/>
        <end position="188"/>
    </location>
</feature>
<reference evidence="4" key="1">
    <citation type="submission" date="2021-01" db="EMBL/GenBank/DDBJ databases">
        <authorList>
            <consortium name="Aspergillus chevalieri M1 genome sequencing consortium"/>
            <person name="Kazuki M."/>
            <person name="Futagami T."/>
        </authorList>
    </citation>
    <scope>NUCLEOTIDE SEQUENCE</scope>
    <source>
        <strain evidence="4">M1</strain>
    </source>
</reference>
<gene>
    <name evidence="4" type="ORF">ACHE_11139A</name>
</gene>
<sequence>MPETVRTAFADEPRPLLSYGIPFPSAAARHVPGLFNASRVYIICSGSLARNTDSLGRLKSALGEDKVVGVRIGMKSHTQWSEVFEIMQDAKHVGADLLLTLGAGSLTDGAKIVALVWPLPLNLKRGTDSPNKGSIHPPTVPIVSIPTSLSAGEYSNFAGGTDDTTPGSNRKHSFSYPTQGPQLIILDPELTSTTPGSIWLSTGIRAVDHCVETLCALRGGNGTDTYDAMARHALGLLVPGLVRCKRDAKDLEARLQCQLGSVDAMAACASGNIQLGASHGIGHQLGPLGVGHGETSCILLPAVCKFNAAHNANNDRQDLVRQFLLHNDIVKDVLSRHGVNADKTDLGDVLDAVIRELELPRSLKDVGVGREQLNGLAENSLHDRWCLSNPVPLKEKGQVLEILEKVV</sequence>
<dbReference type="GeneID" id="66978096"/>
<proteinExistence type="predicted"/>
<dbReference type="RefSeq" id="XP_043132259.1">
    <property type="nucleotide sequence ID" value="XM_043275675.1"/>
</dbReference>
<dbReference type="EMBL" id="AP024416">
    <property type="protein sequence ID" value="BCR83737.1"/>
    <property type="molecule type" value="Genomic_DNA"/>
</dbReference>
<dbReference type="Proteomes" id="UP000637239">
    <property type="component" value="Chromosome 1"/>
</dbReference>
<dbReference type="GO" id="GO:0046872">
    <property type="term" value="F:metal ion binding"/>
    <property type="evidence" value="ECO:0007669"/>
    <property type="project" value="InterPro"/>
</dbReference>
<dbReference type="GO" id="GO:0005739">
    <property type="term" value="C:mitochondrion"/>
    <property type="evidence" value="ECO:0007669"/>
    <property type="project" value="TreeGrafter"/>
</dbReference>
<dbReference type="Gene3D" id="1.20.1090.10">
    <property type="entry name" value="Dehydroquinate synthase-like - alpha domain"/>
    <property type="match status" value="1"/>
</dbReference>
<dbReference type="Gene3D" id="3.40.50.1970">
    <property type="match status" value="1"/>
</dbReference>
<name>A0A7R7VG73_ASPCH</name>
<evidence type="ECO:0000313" key="5">
    <source>
        <dbReference type="Proteomes" id="UP000637239"/>
    </source>
</evidence>
<feature type="domain" description="Fe-containing alcohol dehydrogenase-like C-terminal" evidence="3">
    <location>
        <begin position="201"/>
        <end position="406"/>
    </location>
</feature>
<organism evidence="4 5">
    <name type="scientific">Aspergillus chevalieri</name>
    <name type="common">Eurotium chevalieri</name>
    <dbReference type="NCBI Taxonomy" id="182096"/>
    <lineage>
        <taxon>Eukaryota</taxon>
        <taxon>Fungi</taxon>
        <taxon>Dikarya</taxon>
        <taxon>Ascomycota</taxon>
        <taxon>Pezizomycotina</taxon>
        <taxon>Eurotiomycetes</taxon>
        <taxon>Eurotiomycetidae</taxon>
        <taxon>Eurotiales</taxon>
        <taxon>Aspergillaceae</taxon>
        <taxon>Aspergillus</taxon>
        <taxon>Aspergillus subgen. Aspergillus</taxon>
    </lineage>
</organism>
<evidence type="ECO:0000256" key="1">
    <source>
        <dbReference type="ARBA" id="ARBA00023002"/>
    </source>
</evidence>
<evidence type="ECO:0000259" key="3">
    <source>
        <dbReference type="Pfam" id="PF25137"/>
    </source>
</evidence>
<accession>A0A7R7VG73</accession>
<dbReference type="CDD" id="cd08192">
    <property type="entry name" value="MAR-like"/>
    <property type="match status" value="1"/>
</dbReference>
<dbReference type="SUPFAM" id="SSF56796">
    <property type="entry name" value="Dehydroquinate synthase-like"/>
    <property type="match status" value="1"/>
</dbReference>